<dbReference type="Pfam" id="PF13181">
    <property type="entry name" value="TPR_8"/>
    <property type="match status" value="1"/>
</dbReference>
<dbReference type="AlphaFoldDB" id="A0A8J6IS85"/>
<dbReference type="Pfam" id="PF13469">
    <property type="entry name" value="Sulfotransfer_3"/>
    <property type="match status" value="1"/>
</dbReference>
<dbReference type="InterPro" id="IPR026634">
    <property type="entry name" value="TPST-like"/>
</dbReference>
<keyword evidence="1" id="KW-0808">Transferase</keyword>
<dbReference type="SMART" id="SM00028">
    <property type="entry name" value="TPR"/>
    <property type="match status" value="6"/>
</dbReference>
<dbReference type="InterPro" id="IPR027417">
    <property type="entry name" value="P-loop_NTPase"/>
</dbReference>
<dbReference type="Gene3D" id="3.40.50.300">
    <property type="entry name" value="P-loop containing nucleotide triphosphate hydrolases"/>
    <property type="match status" value="1"/>
</dbReference>
<dbReference type="Pfam" id="PF13414">
    <property type="entry name" value="TPR_11"/>
    <property type="match status" value="1"/>
</dbReference>
<comment type="caution">
    <text evidence="3">The sequence shown here is derived from an EMBL/GenBank/DDBJ whole genome shotgun (WGS) entry which is preliminary data.</text>
</comment>
<feature type="repeat" description="TPR" evidence="2">
    <location>
        <begin position="279"/>
        <end position="312"/>
    </location>
</feature>
<organism evidence="3 4">
    <name type="scientific">Neptunicella marina</name>
    <dbReference type="NCBI Taxonomy" id="2125989"/>
    <lineage>
        <taxon>Bacteria</taxon>
        <taxon>Pseudomonadati</taxon>
        <taxon>Pseudomonadota</taxon>
        <taxon>Gammaproteobacteria</taxon>
        <taxon>Alteromonadales</taxon>
        <taxon>Alteromonadaceae</taxon>
        <taxon>Neptunicella</taxon>
    </lineage>
</organism>
<gene>
    <name evidence="3" type="ORF">H8B19_02050</name>
</gene>
<dbReference type="Proteomes" id="UP000601768">
    <property type="component" value="Unassembled WGS sequence"/>
</dbReference>
<evidence type="ECO:0000313" key="3">
    <source>
        <dbReference type="EMBL" id="MBC3764643.1"/>
    </source>
</evidence>
<evidence type="ECO:0000256" key="2">
    <source>
        <dbReference type="PROSITE-ProRule" id="PRU00339"/>
    </source>
</evidence>
<dbReference type="PANTHER" id="PTHR12788:SF10">
    <property type="entry name" value="PROTEIN-TYROSINE SULFOTRANSFERASE"/>
    <property type="match status" value="1"/>
</dbReference>
<reference evidence="3" key="2">
    <citation type="submission" date="2020-08" db="EMBL/GenBank/DDBJ databases">
        <authorList>
            <person name="Lai Q."/>
        </authorList>
    </citation>
    <scope>NUCLEOTIDE SEQUENCE</scope>
    <source>
        <strain evidence="3">S27-2</strain>
    </source>
</reference>
<evidence type="ECO:0000313" key="4">
    <source>
        <dbReference type="Proteomes" id="UP000601768"/>
    </source>
</evidence>
<keyword evidence="4" id="KW-1185">Reference proteome</keyword>
<reference evidence="3" key="1">
    <citation type="journal article" date="2018" name="Int. J. Syst. Evol. Microbiol.">
        <title>Neptunicella marina gen. nov., sp. nov., isolated from surface seawater.</title>
        <authorList>
            <person name="Liu X."/>
            <person name="Lai Q."/>
            <person name="Du Y."/>
            <person name="Zhang X."/>
            <person name="Liu Z."/>
            <person name="Sun F."/>
            <person name="Shao Z."/>
        </authorList>
    </citation>
    <scope>NUCLEOTIDE SEQUENCE</scope>
    <source>
        <strain evidence="3">S27-2</strain>
    </source>
</reference>
<dbReference type="Pfam" id="PF13432">
    <property type="entry name" value="TPR_16"/>
    <property type="match status" value="1"/>
</dbReference>
<feature type="repeat" description="TPR" evidence="2">
    <location>
        <begin position="77"/>
        <end position="110"/>
    </location>
</feature>
<sequence length="657" mass="74947">MSETQWLEQTQQLQQLIQQAKFSQAIEQATTLLQQADNTQRQADILYLLTVAERYANHAENSLQCVEQLLALNAVHARGWQEKGYIYLKLQQPDNAAYAFEQAVKYNPALIASWKLLVELYRHQNKTADAQRAGYQIEFLSSLPQALLAARDLMYDGKLHKADSLCRQYLQKYKHDIEGMCLLAEIGGRLRVFDDAEFLLESCVELAPDHQRARSEYVGLLIRLSKFSVAQPHVDELLKAQPDNPSFLIAKGSVEVGLGNIEAGIGIFRRVLTIQPDRAGVYVQLGHAYKANGQREQAIEAYQQAFKLNPSYGDAYWSLANTKTYCFSDAELQQIKQQEAQPDIAEDDRIHLCFAAGKALEDAADFDRSFEYYQRGNQLRHQQLGYQADNTDKQVDEQIAHCSTELFEQFADAGHDDPAPIFILGLPRAGSTLLEQILASHSMVDGTMELHNILGLAMRLRGRIAGDAPQYPANLTEIDKSYFARFGQQFIEQTQVYRQGAPFFIDKMPNNFMHIGLIKLILPNAKVIDARREPMACCFSGFKQLFGEGQDFSYSLHDIGRYYQSYLRMMEHWNKVLPGFVLKVQHEDVLDDLQGQVKRMLDFCGLPFEQSCVDFHKTKRQIKTPSSEQVRQPIFKSAQQQWKNYEIHLAELKACFS</sequence>
<dbReference type="PROSITE" id="PS50293">
    <property type="entry name" value="TPR_REGION"/>
    <property type="match status" value="1"/>
</dbReference>
<dbReference type="SUPFAM" id="SSF48452">
    <property type="entry name" value="TPR-like"/>
    <property type="match status" value="2"/>
</dbReference>
<dbReference type="InterPro" id="IPR019734">
    <property type="entry name" value="TPR_rpt"/>
</dbReference>
<accession>A0A8J6IS85</accession>
<dbReference type="GO" id="GO:0008476">
    <property type="term" value="F:protein-tyrosine sulfotransferase activity"/>
    <property type="evidence" value="ECO:0007669"/>
    <property type="project" value="InterPro"/>
</dbReference>
<keyword evidence="2" id="KW-0802">TPR repeat</keyword>
<evidence type="ECO:0000256" key="1">
    <source>
        <dbReference type="ARBA" id="ARBA00022679"/>
    </source>
</evidence>
<dbReference type="PROSITE" id="PS50005">
    <property type="entry name" value="TPR"/>
    <property type="match status" value="2"/>
</dbReference>
<dbReference type="PANTHER" id="PTHR12788">
    <property type="entry name" value="PROTEIN-TYROSINE SULFOTRANSFERASE 2"/>
    <property type="match status" value="1"/>
</dbReference>
<dbReference type="SUPFAM" id="SSF52540">
    <property type="entry name" value="P-loop containing nucleoside triphosphate hydrolases"/>
    <property type="match status" value="1"/>
</dbReference>
<dbReference type="Gene3D" id="1.25.40.10">
    <property type="entry name" value="Tetratricopeptide repeat domain"/>
    <property type="match status" value="2"/>
</dbReference>
<protein>
    <submittedName>
        <fullName evidence="3">Sulfotransferase</fullName>
    </submittedName>
</protein>
<dbReference type="InterPro" id="IPR011990">
    <property type="entry name" value="TPR-like_helical_dom_sf"/>
</dbReference>
<name>A0A8J6IS85_9ALTE</name>
<dbReference type="EMBL" id="JACNEP010000001">
    <property type="protein sequence ID" value="MBC3764643.1"/>
    <property type="molecule type" value="Genomic_DNA"/>
</dbReference>
<proteinExistence type="predicted"/>